<evidence type="ECO:0000256" key="1">
    <source>
        <dbReference type="ARBA" id="ARBA00009943"/>
    </source>
</evidence>
<dbReference type="InterPro" id="IPR038740">
    <property type="entry name" value="BioF2-like_GNAT_dom"/>
</dbReference>
<evidence type="ECO:0000256" key="3">
    <source>
        <dbReference type="ARBA" id="ARBA00022960"/>
    </source>
</evidence>
<dbReference type="GO" id="GO:0071555">
    <property type="term" value="P:cell wall organization"/>
    <property type="evidence" value="ECO:0007669"/>
    <property type="project" value="UniProtKB-KW"/>
</dbReference>
<dbReference type="GO" id="GO:0016755">
    <property type="term" value="F:aminoacyltransferase activity"/>
    <property type="evidence" value="ECO:0007669"/>
    <property type="project" value="InterPro"/>
</dbReference>
<evidence type="ECO:0000313" key="8">
    <source>
        <dbReference type="EMBL" id="GAT61757.1"/>
    </source>
</evidence>
<reference evidence="9" key="1">
    <citation type="submission" date="2016-04" db="EMBL/GenBank/DDBJ databases">
        <title>Draft genome sequence of Paludibacter jiangxiensis strain NM7.</title>
        <authorList>
            <person name="Qiu Y."/>
            <person name="Matsuura N."/>
            <person name="Ohashi A."/>
            <person name="Tourlousse M.D."/>
            <person name="Sekiguchi Y."/>
        </authorList>
    </citation>
    <scope>NUCLEOTIDE SEQUENCE [LARGE SCALE GENOMIC DNA]</scope>
    <source>
        <strain evidence="9">NM7</strain>
    </source>
</reference>
<comment type="similarity">
    <text evidence="1">Belongs to the FemABX family.</text>
</comment>
<dbReference type="SUPFAM" id="SSF55729">
    <property type="entry name" value="Acyl-CoA N-acyltransferases (Nat)"/>
    <property type="match status" value="2"/>
</dbReference>
<keyword evidence="9" id="KW-1185">Reference proteome</keyword>
<dbReference type="InterPro" id="IPR003447">
    <property type="entry name" value="FEMABX"/>
</dbReference>
<evidence type="ECO:0000256" key="4">
    <source>
        <dbReference type="ARBA" id="ARBA00022984"/>
    </source>
</evidence>
<keyword evidence="5" id="KW-0012">Acyltransferase</keyword>
<dbReference type="RefSeq" id="WP_068701414.1">
    <property type="nucleotide sequence ID" value="NZ_BDCR01000001.1"/>
</dbReference>
<evidence type="ECO:0000313" key="9">
    <source>
        <dbReference type="Proteomes" id="UP000076586"/>
    </source>
</evidence>
<dbReference type="Pfam" id="PF13480">
    <property type="entry name" value="Acetyltransf_6"/>
    <property type="match status" value="1"/>
</dbReference>
<name>A0A161LD53_9BACT</name>
<keyword evidence="4" id="KW-0573">Peptidoglycan synthesis</keyword>
<dbReference type="InterPro" id="IPR050644">
    <property type="entry name" value="PG_Glycine_Bridge_Synth"/>
</dbReference>
<evidence type="ECO:0000256" key="6">
    <source>
        <dbReference type="ARBA" id="ARBA00023316"/>
    </source>
</evidence>
<dbReference type="Gene3D" id="3.40.630.30">
    <property type="match status" value="2"/>
</dbReference>
<sequence length="343" mass="39993">MNPEIDNKQHTIRGYENIDRKQWASFVEGHPNGTIFQTPEYYEIHNNVPGFQPYALAICDNSKQITGVMVIIIHQVYSGLIGRFTARAIIAGGPLVKDNDAELVRFILKEYLTDKKVRVIYSQFRNLFELGGIKKAFEAIGAKYEDHLNILIDLRKSEDDLWKGVKSRKRNNIRQAQRKGLLVRRLTTDKEAEAAYPILQEVYKRAKLPLADKSLFMNAFNQMYSNGMLRIYGTFFQDELAGIMYIFSYNGRFYDWYAGSLKQYYQFNPNDILPWEIFKIAQTEKIQLFDFGGAGKPDVPYGVRNYKIQFGGELVNYGRYELPDNRVTFFIMRIAFKAWQFIH</sequence>
<dbReference type="EMBL" id="BDCR01000001">
    <property type="protein sequence ID" value="GAT61757.1"/>
    <property type="molecule type" value="Genomic_DNA"/>
</dbReference>
<reference evidence="9" key="2">
    <citation type="journal article" date="2017" name="Genome Announc.">
        <title>Draft genome sequence of Paludibacter jiangxiensis NM7(T), a propionate-producing fermentative bacterium.</title>
        <authorList>
            <person name="Qiu Y.-L."/>
            <person name="Tourlousse D.M."/>
            <person name="Matsuura N."/>
            <person name="Ohashi A."/>
            <person name="Sekiguchi Y."/>
        </authorList>
    </citation>
    <scope>NUCLEOTIDE SEQUENCE [LARGE SCALE GENOMIC DNA]</scope>
    <source>
        <strain evidence="9">NM7</strain>
    </source>
</reference>
<keyword evidence="6" id="KW-0961">Cell wall biogenesis/degradation</keyword>
<dbReference type="STRING" id="681398.PJIAN_1340"/>
<accession>A0A161LD53</accession>
<dbReference type="OrthoDB" id="934591at2"/>
<feature type="domain" description="BioF2-like acetyltransferase" evidence="7">
    <location>
        <begin position="168"/>
        <end position="296"/>
    </location>
</feature>
<evidence type="ECO:0000259" key="7">
    <source>
        <dbReference type="Pfam" id="PF13480"/>
    </source>
</evidence>
<dbReference type="Proteomes" id="UP000076586">
    <property type="component" value="Unassembled WGS sequence"/>
</dbReference>
<proteinExistence type="inferred from homology"/>
<keyword evidence="3" id="KW-0133">Cell shape</keyword>
<evidence type="ECO:0000256" key="5">
    <source>
        <dbReference type="ARBA" id="ARBA00023315"/>
    </source>
</evidence>
<organism evidence="8 9">
    <name type="scientific">Paludibacter jiangxiensis</name>
    <dbReference type="NCBI Taxonomy" id="681398"/>
    <lineage>
        <taxon>Bacteria</taxon>
        <taxon>Pseudomonadati</taxon>
        <taxon>Bacteroidota</taxon>
        <taxon>Bacteroidia</taxon>
        <taxon>Bacteroidales</taxon>
        <taxon>Paludibacteraceae</taxon>
        <taxon>Paludibacter</taxon>
    </lineage>
</organism>
<dbReference type="InterPro" id="IPR016181">
    <property type="entry name" value="Acyl_CoA_acyltransferase"/>
</dbReference>
<comment type="caution">
    <text evidence="8">The sequence shown here is derived from an EMBL/GenBank/DDBJ whole genome shotgun (WGS) entry which is preliminary data.</text>
</comment>
<dbReference type="AlphaFoldDB" id="A0A161LD53"/>
<protein>
    <submittedName>
        <fullName evidence="8">Lipid II:glycine glycosyltransferase</fullName>
    </submittedName>
</protein>
<dbReference type="PROSITE" id="PS51191">
    <property type="entry name" value="FEMABX"/>
    <property type="match status" value="1"/>
</dbReference>
<evidence type="ECO:0000256" key="2">
    <source>
        <dbReference type="ARBA" id="ARBA00022679"/>
    </source>
</evidence>
<dbReference type="PANTHER" id="PTHR36174:SF1">
    <property type="entry name" value="LIPID II:GLYCINE GLYCYLTRANSFERASE"/>
    <property type="match status" value="1"/>
</dbReference>
<dbReference type="GO" id="GO:0008360">
    <property type="term" value="P:regulation of cell shape"/>
    <property type="evidence" value="ECO:0007669"/>
    <property type="project" value="UniProtKB-KW"/>
</dbReference>
<dbReference type="PANTHER" id="PTHR36174">
    <property type="entry name" value="LIPID II:GLYCINE GLYCYLTRANSFERASE"/>
    <property type="match status" value="1"/>
</dbReference>
<keyword evidence="2 8" id="KW-0808">Transferase</keyword>
<dbReference type="GO" id="GO:0009252">
    <property type="term" value="P:peptidoglycan biosynthetic process"/>
    <property type="evidence" value="ECO:0007669"/>
    <property type="project" value="UniProtKB-KW"/>
</dbReference>
<gene>
    <name evidence="8" type="ORF">PJIAN_1340</name>
</gene>